<keyword evidence="6" id="KW-1185">Reference proteome</keyword>
<feature type="domain" description="Exonuclease" evidence="4">
    <location>
        <begin position="35"/>
        <end position="212"/>
    </location>
</feature>
<dbReference type="PANTHER" id="PTHR30231">
    <property type="entry name" value="DNA POLYMERASE III SUBUNIT EPSILON"/>
    <property type="match status" value="1"/>
</dbReference>
<dbReference type="InterPro" id="IPR012337">
    <property type="entry name" value="RNaseH-like_sf"/>
</dbReference>
<protein>
    <submittedName>
        <fullName evidence="5">3'-5' exonuclease</fullName>
    </submittedName>
</protein>
<dbReference type="SUPFAM" id="SSF53098">
    <property type="entry name" value="Ribonuclease H-like"/>
    <property type="match status" value="1"/>
</dbReference>
<name>A0ABV6BG81_9GAMM</name>
<sequence length="225" mass="24957">MLFSTWLQRLNALRRTPAFPGLQTVSGQLLARQAHFLVLDLETSGLDAKQHHIVSAGWVCINQLQLDLSDSFYSTLRPATDEARTLGQSAVIHGLHQADLAGGISESEFLREFLQAAAGRVLVCHHSAIESRFLQQAFKRQYQQSPALRFADTLALEQQRLQRQGQVVKSSALSLNQCLLRHGLPQVQAHNALEDAYGCALLLLSQIRARGHDLTIRALLNPHSV</sequence>
<keyword evidence="2" id="KW-0378">Hydrolase</keyword>
<evidence type="ECO:0000259" key="4">
    <source>
        <dbReference type="SMART" id="SM00479"/>
    </source>
</evidence>
<comment type="caution">
    <text evidence="5">The sequence shown here is derived from an EMBL/GenBank/DDBJ whole genome shotgun (WGS) entry which is preliminary data.</text>
</comment>
<dbReference type="EMBL" id="JBHLXP010000005">
    <property type="protein sequence ID" value="MFC0049878.1"/>
    <property type="molecule type" value="Genomic_DNA"/>
</dbReference>
<keyword evidence="3 5" id="KW-0269">Exonuclease</keyword>
<evidence type="ECO:0000256" key="1">
    <source>
        <dbReference type="ARBA" id="ARBA00022722"/>
    </source>
</evidence>
<accession>A0ABV6BG81</accession>
<dbReference type="Gene3D" id="3.30.420.10">
    <property type="entry name" value="Ribonuclease H-like superfamily/Ribonuclease H"/>
    <property type="match status" value="1"/>
</dbReference>
<dbReference type="PANTHER" id="PTHR30231:SF4">
    <property type="entry name" value="PROTEIN NEN2"/>
    <property type="match status" value="1"/>
</dbReference>
<dbReference type="InterPro" id="IPR013520">
    <property type="entry name" value="Ribonucl_H"/>
</dbReference>
<organism evidence="5 6">
    <name type="scientific">Rheinheimera tilapiae</name>
    <dbReference type="NCBI Taxonomy" id="875043"/>
    <lineage>
        <taxon>Bacteria</taxon>
        <taxon>Pseudomonadati</taxon>
        <taxon>Pseudomonadota</taxon>
        <taxon>Gammaproteobacteria</taxon>
        <taxon>Chromatiales</taxon>
        <taxon>Chromatiaceae</taxon>
        <taxon>Rheinheimera</taxon>
    </lineage>
</organism>
<gene>
    <name evidence="5" type="ORF">ACFFJP_16375</name>
</gene>
<dbReference type="CDD" id="cd06127">
    <property type="entry name" value="DEDDh"/>
    <property type="match status" value="1"/>
</dbReference>
<evidence type="ECO:0000256" key="3">
    <source>
        <dbReference type="ARBA" id="ARBA00022839"/>
    </source>
</evidence>
<reference evidence="5 6" key="1">
    <citation type="submission" date="2024-09" db="EMBL/GenBank/DDBJ databases">
        <authorList>
            <person name="Sun Q."/>
            <person name="Mori K."/>
        </authorList>
    </citation>
    <scope>NUCLEOTIDE SEQUENCE [LARGE SCALE GENOMIC DNA]</scope>
    <source>
        <strain evidence="5 6">KCTC 23315</strain>
    </source>
</reference>
<keyword evidence="1" id="KW-0540">Nuclease</keyword>
<dbReference type="SMART" id="SM00479">
    <property type="entry name" value="EXOIII"/>
    <property type="match status" value="1"/>
</dbReference>
<evidence type="ECO:0000313" key="5">
    <source>
        <dbReference type="EMBL" id="MFC0049878.1"/>
    </source>
</evidence>
<dbReference type="Pfam" id="PF00929">
    <property type="entry name" value="RNase_T"/>
    <property type="match status" value="1"/>
</dbReference>
<evidence type="ECO:0000256" key="2">
    <source>
        <dbReference type="ARBA" id="ARBA00022801"/>
    </source>
</evidence>
<evidence type="ECO:0000313" key="6">
    <source>
        <dbReference type="Proteomes" id="UP001589813"/>
    </source>
</evidence>
<dbReference type="Proteomes" id="UP001589813">
    <property type="component" value="Unassembled WGS sequence"/>
</dbReference>
<proteinExistence type="predicted"/>
<dbReference type="RefSeq" id="WP_377246586.1">
    <property type="nucleotide sequence ID" value="NZ_JBHLXP010000005.1"/>
</dbReference>
<dbReference type="InterPro" id="IPR036397">
    <property type="entry name" value="RNaseH_sf"/>
</dbReference>
<dbReference type="GO" id="GO:0004527">
    <property type="term" value="F:exonuclease activity"/>
    <property type="evidence" value="ECO:0007669"/>
    <property type="project" value="UniProtKB-KW"/>
</dbReference>